<evidence type="ECO:0000313" key="2">
    <source>
        <dbReference type="Proteomes" id="UP001165080"/>
    </source>
</evidence>
<gene>
    <name evidence="1" type="primary">PLEST001253</name>
    <name evidence="1" type="ORF">PLESTB_000952600</name>
</gene>
<reference evidence="1 2" key="1">
    <citation type="journal article" date="2023" name="Commun. Biol.">
        <title>Reorganization of the ancestral sex-determining regions during the evolution of trioecy in Pleodorina starrii.</title>
        <authorList>
            <person name="Takahashi K."/>
            <person name="Suzuki S."/>
            <person name="Kawai-Toyooka H."/>
            <person name="Yamamoto K."/>
            <person name="Hamaji T."/>
            <person name="Ootsuki R."/>
            <person name="Yamaguchi H."/>
            <person name="Kawachi M."/>
            <person name="Higashiyama T."/>
            <person name="Nozaki H."/>
        </authorList>
    </citation>
    <scope>NUCLEOTIDE SEQUENCE [LARGE SCALE GENOMIC DNA]</scope>
    <source>
        <strain evidence="1 2">NIES-4479</strain>
    </source>
</reference>
<evidence type="ECO:0000313" key="1">
    <source>
        <dbReference type="EMBL" id="GLC55182.1"/>
    </source>
</evidence>
<dbReference type="EMBL" id="BRXU01000012">
    <property type="protein sequence ID" value="GLC55182.1"/>
    <property type="molecule type" value="Genomic_DNA"/>
</dbReference>
<dbReference type="PANTHER" id="PTHR33129">
    <property type="entry name" value="PROTEIN KINASE DOMAIN-CONTAINING PROTEIN-RELATED"/>
    <property type="match status" value="1"/>
</dbReference>
<dbReference type="PANTHER" id="PTHR33129:SF1">
    <property type="entry name" value="ATP-BINDING PROTEIN"/>
    <property type="match status" value="1"/>
</dbReference>
<keyword evidence="2" id="KW-1185">Reference proteome</keyword>
<protein>
    <submittedName>
        <fullName evidence="1">Uncharacterized protein</fullName>
    </submittedName>
</protein>
<dbReference type="InterPro" id="IPR052980">
    <property type="entry name" value="Crinkler_effector"/>
</dbReference>
<organism evidence="1 2">
    <name type="scientific">Pleodorina starrii</name>
    <dbReference type="NCBI Taxonomy" id="330485"/>
    <lineage>
        <taxon>Eukaryota</taxon>
        <taxon>Viridiplantae</taxon>
        <taxon>Chlorophyta</taxon>
        <taxon>core chlorophytes</taxon>
        <taxon>Chlorophyceae</taxon>
        <taxon>CS clade</taxon>
        <taxon>Chlamydomonadales</taxon>
        <taxon>Volvocaceae</taxon>
        <taxon>Pleodorina</taxon>
    </lineage>
</organism>
<comment type="caution">
    <text evidence="1">The sequence shown here is derived from an EMBL/GenBank/DDBJ whole genome shotgun (WGS) entry which is preliminary data.</text>
</comment>
<name>A0A9W6F3L6_9CHLO</name>
<dbReference type="Proteomes" id="UP001165080">
    <property type="component" value="Unassembled WGS sequence"/>
</dbReference>
<dbReference type="AlphaFoldDB" id="A0A9W6F3L6"/>
<accession>A0A9W6F3L6</accession>
<sequence length="590" mass="64156">MQAALKIIKEQLGKLNEEVAGVSKELTGLGERLRTSPNDSSLLSERERLIKHLTDVTAERKALEVQLGMVAVLCLGSVGAGGESWYCIGGRPWGGGVGGSSTPAVHVASVSKHPNAAAMMRALLRLKRAPEPNTVLKLGPDGRFVLHPMHDALYVRACYRTLFEAVANRTPRKYIITGTPGIGKFIVWEHKTKPGMAFCYKHKAGEVLFGSRYSFDTELSDPSSWYIADGVSPQASGLDNMARIVLITSPKRETYQELAKAGAEMLCMPLWSLDELLSCRSKMYTNVEEGLVKELYQHCGGGVRRTLQIPSEQPDKGVGELVAELQATVDSCSIAQLKAAICALDLAPEASHELLHIVASNKLRNVQLTFASQWVAEEIRKKASREDEMGLDCLVNATSGTRRGMLYEAVMHAVLAKGGSFTVAPVSLGDLERGEEQQHHLPVSKKTELFGDLKTVSGGKCLEKVYYKPSSPSFPVLDSFQCTGDIVNLFLMTVCNSKAMDAAALEDTLIKMGLQAGKTSHVFFVVPPEAYKGFKLKAAKGSWPTGPKQRLAARSKLYILKGVVARLQARAMSVQGSHPAVGVVHRRLGW</sequence>
<proteinExistence type="predicted"/>